<dbReference type="PROSITE" id="PS50943">
    <property type="entry name" value="HTH_CROC1"/>
    <property type="match status" value="1"/>
</dbReference>
<comment type="caution">
    <text evidence="2">The sequence shown here is derived from an EMBL/GenBank/DDBJ whole genome shotgun (WGS) entry which is preliminary data.</text>
</comment>
<dbReference type="InterPro" id="IPR016187">
    <property type="entry name" value="CTDL_fold"/>
</dbReference>
<feature type="domain" description="HTH cro/C1-type" evidence="1">
    <location>
        <begin position="14"/>
        <end position="41"/>
    </location>
</feature>
<dbReference type="InterPro" id="IPR042095">
    <property type="entry name" value="SUMF_sf"/>
</dbReference>
<gene>
    <name evidence="2" type="ORF">GCM10009801_73180</name>
</gene>
<proteinExistence type="predicted"/>
<dbReference type="InterPro" id="IPR010982">
    <property type="entry name" value="Lambda_DNA-bd_dom_sf"/>
</dbReference>
<dbReference type="PANTHER" id="PTHR23150">
    <property type="entry name" value="SULFATASE MODIFYING FACTOR 1, 2"/>
    <property type="match status" value="1"/>
</dbReference>
<dbReference type="InterPro" id="IPR005532">
    <property type="entry name" value="SUMF_dom"/>
</dbReference>
<name>A0ABN2WXM9_9ACTN</name>
<dbReference type="Gene3D" id="1.10.260.40">
    <property type="entry name" value="lambda repressor-like DNA-binding domains"/>
    <property type="match status" value="1"/>
</dbReference>
<dbReference type="RefSeq" id="WP_344534569.1">
    <property type="nucleotide sequence ID" value="NZ_BAAAPE010000023.1"/>
</dbReference>
<evidence type="ECO:0000313" key="3">
    <source>
        <dbReference type="Proteomes" id="UP001500016"/>
    </source>
</evidence>
<accession>A0ABN2WXM9</accession>
<evidence type="ECO:0000313" key="2">
    <source>
        <dbReference type="EMBL" id="GAA2100565.1"/>
    </source>
</evidence>
<evidence type="ECO:0000259" key="1">
    <source>
        <dbReference type="PROSITE" id="PS50943"/>
    </source>
</evidence>
<dbReference type="SUPFAM" id="SSF56436">
    <property type="entry name" value="C-type lectin-like"/>
    <property type="match status" value="1"/>
</dbReference>
<protein>
    <recommendedName>
        <fullName evidence="1">HTH cro/C1-type domain-containing protein</fullName>
    </recommendedName>
</protein>
<dbReference type="EMBL" id="BAAAPE010000023">
    <property type="protein sequence ID" value="GAA2100565.1"/>
    <property type="molecule type" value="Genomic_DNA"/>
</dbReference>
<dbReference type="SUPFAM" id="SSF47413">
    <property type="entry name" value="lambda repressor-like DNA-binding domains"/>
    <property type="match status" value="1"/>
</dbReference>
<dbReference type="Proteomes" id="UP001500016">
    <property type="component" value="Unassembled WGS sequence"/>
</dbReference>
<dbReference type="PANTHER" id="PTHR23150:SF19">
    <property type="entry name" value="FORMYLGLYCINE-GENERATING ENZYME"/>
    <property type="match status" value="1"/>
</dbReference>
<organism evidence="2 3">
    <name type="scientific">Streptomyces albiaxialis</name>
    <dbReference type="NCBI Taxonomy" id="329523"/>
    <lineage>
        <taxon>Bacteria</taxon>
        <taxon>Bacillati</taxon>
        <taxon>Actinomycetota</taxon>
        <taxon>Actinomycetes</taxon>
        <taxon>Kitasatosporales</taxon>
        <taxon>Streptomycetaceae</taxon>
        <taxon>Streptomyces</taxon>
    </lineage>
</organism>
<reference evidence="2 3" key="1">
    <citation type="journal article" date="2019" name="Int. J. Syst. Evol. Microbiol.">
        <title>The Global Catalogue of Microorganisms (GCM) 10K type strain sequencing project: providing services to taxonomists for standard genome sequencing and annotation.</title>
        <authorList>
            <consortium name="The Broad Institute Genomics Platform"/>
            <consortium name="The Broad Institute Genome Sequencing Center for Infectious Disease"/>
            <person name="Wu L."/>
            <person name="Ma J."/>
        </authorList>
    </citation>
    <scope>NUCLEOTIDE SEQUENCE [LARGE SCALE GENOMIC DNA]</scope>
    <source>
        <strain evidence="2 3">JCM 15478</strain>
    </source>
</reference>
<dbReference type="Pfam" id="PF03781">
    <property type="entry name" value="FGE-sulfatase"/>
    <property type="match status" value="1"/>
</dbReference>
<dbReference type="InterPro" id="IPR051043">
    <property type="entry name" value="Sulfatase_Mod_Factor_Kinase"/>
</dbReference>
<dbReference type="Gene3D" id="3.90.1580.10">
    <property type="entry name" value="paralog of FGE (formylglycine-generating enzyme)"/>
    <property type="match status" value="1"/>
</dbReference>
<dbReference type="InterPro" id="IPR001387">
    <property type="entry name" value="Cro/C1-type_HTH"/>
</dbReference>
<keyword evidence="3" id="KW-1185">Reference proteome</keyword>
<sequence length="314" mass="34329">MTVVLTWTGREAAALRAAKRLSLEAFAEKLGITSRMLSKWEEKGELITPRPANQAALDAVLAALSADEMARFMIAVSPSPAESGSEATGRAVVDEPEAVLLDEPVRHPVDGKPMVPVPEGIYLSGAELTPRWATACYIDMHPVTNADYARFVAATGHRTPRHWEGGRCPNRQMDHPVVWVTHDDALAYAAWADKGLPSADQWEKAARGTAGQRYPWGDQRTAAKANVRESGIGGTTPVSRYHSGVSPYGVYDLVGNTWEWCSSETEPGRYELKGGAFTTPFFRCAPEMYNDAASEMYDDDTGFRCTAPMSQFVK</sequence>